<evidence type="ECO:0000313" key="1">
    <source>
        <dbReference type="EMBL" id="SHJ88116.1"/>
    </source>
</evidence>
<dbReference type="EMBL" id="FQZL01000051">
    <property type="protein sequence ID" value="SHJ88116.1"/>
    <property type="molecule type" value="Genomic_DNA"/>
</dbReference>
<organism evidence="1 2">
    <name type="scientific">Dethiosulfatibacter aminovorans DSM 17477</name>
    <dbReference type="NCBI Taxonomy" id="1121476"/>
    <lineage>
        <taxon>Bacteria</taxon>
        <taxon>Bacillati</taxon>
        <taxon>Bacillota</taxon>
        <taxon>Tissierellia</taxon>
        <taxon>Dethiosulfatibacter</taxon>
    </lineage>
</organism>
<reference evidence="1 2" key="1">
    <citation type="submission" date="2016-11" db="EMBL/GenBank/DDBJ databases">
        <authorList>
            <person name="Jaros S."/>
            <person name="Januszkiewicz K."/>
            <person name="Wedrychowicz H."/>
        </authorList>
    </citation>
    <scope>NUCLEOTIDE SEQUENCE [LARGE SCALE GENOMIC DNA]</scope>
    <source>
        <strain evidence="1 2">DSM 17477</strain>
    </source>
</reference>
<evidence type="ECO:0000313" key="2">
    <source>
        <dbReference type="Proteomes" id="UP000184052"/>
    </source>
</evidence>
<accession>A0A1M6MXF1</accession>
<dbReference type="Proteomes" id="UP000184052">
    <property type="component" value="Unassembled WGS sequence"/>
</dbReference>
<proteinExistence type="predicted"/>
<protein>
    <submittedName>
        <fullName evidence="1">Uncharacterized protein</fullName>
    </submittedName>
</protein>
<gene>
    <name evidence="1" type="ORF">SAMN02745751_03623</name>
</gene>
<dbReference type="AlphaFoldDB" id="A0A1M6MXF1"/>
<dbReference type="RefSeq" id="WP_073051066.1">
    <property type="nucleotide sequence ID" value="NZ_FQZL01000051.1"/>
</dbReference>
<keyword evidence="2" id="KW-1185">Reference proteome</keyword>
<sequence length="483" mass="56055">MKKKIILIVFALVVIASVFFFTRDDGLEKYVFNDEEYGEITFYIPEETVDMSFEGIHLLMKRSDVEKLDLIDNYEKAGLDAGNYFGYSTDEEFPAQLYGDYSVLSDGEYLDETGENKPDLLVYSFLALNSKDDFFGVVYDQPFHEAANTLLDKGFEYVKGREDKDTGYIYYEMFKKGDLYIILKNGDYLRLAKRQSDLNFDLDRVKEIRVEIKTDVDEFKMDENFEIMNLLSEIESSSELLESEIVVKRPVEIKKVIDTNIDINTESIIYTNSVEIISEVEDISYTFKTSRVSDEEAVIRLDLNTNGRNVEISEFPRIYKDESLVEENDYSASMNDGGMVLLFESDSDEVFIQAPEFFVFEELNNVMSNFSLEYDSDNDIKLNNKKWLEITKKTIHQSTIKLSFTARGQKSFAPTRIGVFFDTEEFPSFRNSAIRFDEDNNFKMIEFLALLPEGFNNATEIKVVIEEIMFKVDDSFIEKLIIE</sequence>
<dbReference type="STRING" id="1121476.SAMN02745751_03623"/>
<name>A0A1M6MXF1_9FIRM</name>